<dbReference type="EMBL" id="QWGP01000014">
    <property type="protein sequence ID" value="RHZ94046.1"/>
    <property type="molecule type" value="Genomic_DNA"/>
</dbReference>
<dbReference type="PANTHER" id="PTHR42850:SF2">
    <property type="entry name" value="BLL5683 PROTEIN"/>
    <property type="match status" value="1"/>
</dbReference>
<dbReference type="RefSeq" id="WP_011336794.1">
    <property type="nucleotide sequence ID" value="NZ_BJXO01000015.1"/>
</dbReference>
<proteinExistence type="inferred from homology"/>
<sequence>MRLAVLADIHGNADALEAVRADLALQSPDLVVNLGDCLSGPLEVERTADLLMEANWPAVRGNHDRWLVEPEGGTVWETDARPRLSAAQRDWLAALPATRVEAGAFLCHATPGSDLIYWLHHVTPEGHVAPSPLERISRFADGITERLILCGHTHLARSVRLPDGRLVVNPGSVGCPGYEDDAPVPHRVESGTPAACYAILDSKGGDWRVTFRQIPYDHDRAARLAGRYGRPDWESVLATGWLPAQKGQGAL</sequence>
<comment type="caution">
    <text evidence="3">The sequence shown here is derived from an EMBL/GenBank/DDBJ whole genome shotgun (WGS) entry which is preliminary data.</text>
</comment>
<comment type="similarity">
    <text evidence="1">Belongs to the metallophosphoesterase superfamily. YfcE family.</text>
</comment>
<dbReference type="PIRSF" id="PIRSF000883">
    <property type="entry name" value="Pesterase_MJ0912"/>
    <property type="match status" value="1"/>
</dbReference>
<dbReference type="InterPro" id="IPR050126">
    <property type="entry name" value="Ap4A_hydrolase"/>
</dbReference>
<gene>
    <name evidence="3" type="ORF">D1114_13135</name>
</gene>
<dbReference type="SUPFAM" id="SSF56300">
    <property type="entry name" value="Metallo-dependent phosphatases"/>
    <property type="match status" value="1"/>
</dbReference>
<dbReference type="InterPro" id="IPR029052">
    <property type="entry name" value="Metallo-depent_PP-like"/>
</dbReference>
<evidence type="ECO:0000313" key="3">
    <source>
        <dbReference type="EMBL" id="RHZ94046.1"/>
    </source>
</evidence>
<dbReference type="Gene3D" id="3.60.21.10">
    <property type="match status" value="1"/>
</dbReference>
<dbReference type="InterPro" id="IPR024654">
    <property type="entry name" value="Calcineurin-like_PHP_lpxH"/>
</dbReference>
<dbReference type="PANTHER" id="PTHR42850">
    <property type="entry name" value="METALLOPHOSPHOESTERASE"/>
    <property type="match status" value="1"/>
</dbReference>
<evidence type="ECO:0000313" key="4">
    <source>
        <dbReference type="Proteomes" id="UP000266305"/>
    </source>
</evidence>
<dbReference type="GO" id="GO:0005737">
    <property type="term" value="C:cytoplasm"/>
    <property type="evidence" value="ECO:0007669"/>
    <property type="project" value="TreeGrafter"/>
</dbReference>
<dbReference type="Pfam" id="PF12850">
    <property type="entry name" value="Metallophos_2"/>
    <property type="match status" value="1"/>
</dbReference>
<dbReference type="GO" id="GO:0016791">
    <property type="term" value="F:phosphatase activity"/>
    <property type="evidence" value="ECO:0007669"/>
    <property type="project" value="TreeGrafter"/>
</dbReference>
<reference evidence="3 4" key="1">
    <citation type="submission" date="2018-08" db="EMBL/GenBank/DDBJ databases">
        <title>Draft genome sequence of Rhodobacter sphaeroides FY.</title>
        <authorList>
            <person name="Rayyan A."/>
            <person name="Meyer T.E."/>
            <person name="Kyndt J.A."/>
        </authorList>
    </citation>
    <scope>NUCLEOTIDE SEQUENCE [LARGE SCALE GENOMIC DNA]</scope>
    <source>
        <strain evidence="3 4">FY</strain>
    </source>
</reference>
<feature type="domain" description="Calcineurin-like phosphoesterase" evidence="2">
    <location>
        <begin position="1"/>
        <end position="176"/>
    </location>
</feature>
<dbReference type="Proteomes" id="UP000266305">
    <property type="component" value="Unassembled WGS sequence"/>
</dbReference>
<evidence type="ECO:0000259" key="2">
    <source>
        <dbReference type="Pfam" id="PF12850"/>
    </source>
</evidence>
<dbReference type="AlphaFoldDB" id="A0AAX1UKC1"/>
<dbReference type="GeneID" id="3718705"/>
<dbReference type="InterPro" id="IPR011152">
    <property type="entry name" value="Pesterase_MJ0912"/>
</dbReference>
<accession>A0AAX1UKC1</accession>
<protein>
    <submittedName>
        <fullName evidence="3">Metallophosphoesterase</fullName>
    </submittedName>
</protein>
<organism evidence="3 4">
    <name type="scientific">Cereibacter sphaeroides</name>
    <name type="common">Rhodobacter sphaeroides</name>
    <dbReference type="NCBI Taxonomy" id="1063"/>
    <lineage>
        <taxon>Bacteria</taxon>
        <taxon>Pseudomonadati</taxon>
        <taxon>Pseudomonadota</taxon>
        <taxon>Alphaproteobacteria</taxon>
        <taxon>Rhodobacterales</taxon>
        <taxon>Paracoccaceae</taxon>
        <taxon>Cereibacter</taxon>
    </lineage>
</organism>
<evidence type="ECO:0000256" key="1">
    <source>
        <dbReference type="ARBA" id="ARBA00008950"/>
    </source>
</evidence>
<dbReference type="CDD" id="cd00838">
    <property type="entry name" value="MPP_superfamily"/>
    <property type="match status" value="1"/>
</dbReference>
<name>A0AAX1UKC1_CERSP</name>